<gene>
    <name evidence="3" type="ORF">B5766_07435</name>
</gene>
<reference evidence="4" key="1">
    <citation type="submission" date="2017-03" db="EMBL/GenBank/DDBJ databases">
        <authorList>
            <person name="Lund M.B."/>
        </authorList>
    </citation>
    <scope>NUCLEOTIDE SEQUENCE [LARGE SCALE GENOMIC DNA]</scope>
</reference>
<feature type="compositionally biased region" description="Basic and acidic residues" evidence="1">
    <location>
        <begin position="289"/>
        <end position="302"/>
    </location>
</feature>
<evidence type="ECO:0000256" key="1">
    <source>
        <dbReference type="SAM" id="MobiDB-lite"/>
    </source>
</evidence>
<organism evidence="3 4">
    <name type="scientific">Candidatus Lumbricidiphila eiseniae</name>
    <dbReference type="NCBI Taxonomy" id="1969409"/>
    <lineage>
        <taxon>Bacteria</taxon>
        <taxon>Bacillati</taxon>
        <taxon>Actinomycetota</taxon>
        <taxon>Actinomycetes</taxon>
        <taxon>Micrococcales</taxon>
        <taxon>Microbacteriaceae</taxon>
        <taxon>Candidatus Lumbricidiphila</taxon>
    </lineage>
</organism>
<evidence type="ECO:0000259" key="2">
    <source>
        <dbReference type="Pfam" id="PF11268"/>
    </source>
</evidence>
<name>A0A2A6FRU3_9MICO</name>
<feature type="compositionally biased region" description="Polar residues" evidence="1">
    <location>
        <begin position="311"/>
        <end position="320"/>
    </location>
</feature>
<dbReference type="EMBL" id="NAEP01000039">
    <property type="protein sequence ID" value="PDQ35143.1"/>
    <property type="molecule type" value="Genomic_DNA"/>
</dbReference>
<dbReference type="Pfam" id="PF11268">
    <property type="entry name" value="DUF3071"/>
    <property type="match status" value="1"/>
</dbReference>
<evidence type="ECO:0000313" key="4">
    <source>
        <dbReference type="Proteomes" id="UP000219994"/>
    </source>
</evidence>
<accession>A0A2A6FRU3</accession>
<comment type="caution">
    <text evidence="3">The sequence shown here is derived from an EMBL/GenBank/DDBJ whole genome shotgun (WGS) entry which is preliminary data.</text>
</comment>
<feature type="compositionally biased region" description="Polar residues" evidence="1">
    <location>
        <begin position="365"/>
        <end position="375"/>
    </location>
</feature>
<dbReference type="AlphaFoldDB" id="A0A2A6FRU3"/>
<sequence length="409" mass="43699">MQELTVIGIEEGALVASAEDGTRFRIGVDDALRSRLRQPVAAPVDAAKPSPREIQAQIRGGRSAEDIVAQTGAAIEYIRRFEAPVIAERAHVLESAQAVRVLLSGEFDFSDHPTTFGTAVQDRLTALHACGVHWDSWKDEEHGWLIQLEFTVDSVTHEARWEFDPRKNSLHPANPEAVSLSQPGELTAGMVPRLRAVSADSPDARFDSGVFSFADSDSAHRDTAPHLDGSLFARANESSSSAATRAAIQRADEPPSNMSETADLLEALRRRRGERESADGAGLFPGGDGEAHAQDRDGDHPHGGVVGESAQGWQSRNSGWTGRAPRNTGPQPAGGSVIPLMTTPQPPDSADGAWHNGSGAAESHTGPQAWNGKNTGSQGQGRGSRRSRPAMPSWDEIVFGARTDEDDPA</sequence>
<dbReference type="NCBIfam" id="NF040712">
    <property type="entry name" value="SepH"/>
    <property type="match status" value="1"/>
</dbReference>
<proteinExistence type="predicted"/>
<evidence type="ECO:0000313" key="3">
    <source>
        <dbReference type="EMBL" id="PDQ35143.1"/>
    </source>
</evidence>
<feature type="domain" description="DUF3071" evidence="2">
    <location>
        <begin position="1"/>
        <end position="163"/>
    </location>
</feature>
<feature type="region of interest" description="Disordered" evidence="1">
    <location>
        <begin position="271"/>
        <end position="409"/>
    </location>
</feature>
<dbReference type="InterPro" id="IPR047682">
    <property type="entry name" value="SepH-like"/>
</dbReference>
<dbReference type="InterPro" id="IPR021421">
    <property type="entry name" value="DUF3071"/>
</dbReference>
<protein>
    <recommendedName>
        <fullName evidence="2">DUF3071 domain-containing protein</fullName>
    </recommendedName>
</protein>
<dbReference type="Proteomes" id="UP000219994">
    <property type="component" value="Unassembled WGS sequence"/>
</dbReference>